<proteinExistence type="inferred from homology"/>
<dbReference type="AlphaFoldDB" id="A0AA38X207"/>
<keyword evidence="7" id="KW-0503">Monooxygenase</keyword>
<evidence type="ECO:0008006" key="10">
    <source>
        <dbReference type="Google" id="ProtNLM"/>
    </source>
</evidence>
<dbReference type="CDD" id="cd11062">
    <property type="entry name" value="CYP58-like"/>
    <property type="match status" value="1"/>
</dbReference>
<evidence type="ECO:0000256" key="4">
    <source>
        <dbReference type="ARBA" id="ARBA00023002"/>
    </source>
</evidence>
<evidence type="ECO:0000256" key="3">
    <source>
        <dbReference type="ARBA" id="ARBA00022723"/>
    </source>
</evidence>
<dbReference type="InterPro" id="IPR002401">
    <property type="entry name" value="Cyt_P450_E_grp-I"/>
</dbReference>
<keyword evidence="6 7" id="KW-0349">Heme</keyword>
<evidence type="ECO:0000256" key="7">
    <source>
        <dbReference type="RuleBase" id="RU000461"/>
    </source>
</evidence>
<dbReference type="PRINTS" id="PR00385">
    <property type="entry name" value="P450"/>
</dbReference>
<evidence type="ECO:0000256" key="2">
    <source>
        <dbReference type="ARBA" id="ARBA00010617"/>
    </source>
</evidence>
<dbReference type="InterPro" id="IPR001128">
    <property type="entry name" value="Cyt_P450"/>
</dbReference>
<keyword evidence="9" id="KW-1185">Reference proteome</keyword>
<keyword evidence="5 6" id="KW-0408">Iron</keyword>
<dbReference type="PROSITE" id="PS00086">
    <property type="entry name" value="CYTOCHROME_P450"/>
    <property type="match status" value="1"/>
</dbReference>
<evidence type="ECO:0000256" key="6">
    <source>
        <dbReference type="PIRSR" id="PIRSR602401-1"/>
    </source>
</evidence>
<dbReference type="GO" id="GO:0016705">
    <property type="term" value="F:oxidoreductase activity, acting on paired donors, with incorporation or reduction of molecular oxygen"/>
    <property type="evidence" value="ECO:0007669"/>
    <property type="project" value="InterPro"/>
</dbReference>
<feature type="binding site" description="axial binding residue" evidence="6">
    <location>
        <position position="462"/>
    </location>
    <ligand>
        <name>heme</name>
        <dbReference type="ChEBI" id="CHEBI:30413"/>
    </ligand>
    <ligandPart>
        <name>Fe</name>
        <dbReference type="ChEBI" id="CHEBI:18248"/>
    </ligandPart>
</feature>
<dbReference type="Proteomes" id="UP001172673">
    <property type="component" value="Unassembled WGS sequence"/>
</dbReference>
<dbReference type="InterPro" id="IPR017972">
    <property type="entry name" value="Cyt_P450_CS"/>
</dbReference>
<dbReference type="GO" id="GO:0004497">
    <property type="term" value="F:monooxygenase activity"/>
    <property type="evidence" value="ECO:0007669"/>
    <property type="project" value="UniProtKB-KW"/>
</dbReference>
<protein>
    <recommendedName>
        <fullName evidence="10">Cytochrome P450</fullName>
    </recommendedName>
</protein>
<evidence type="ECO:0000256" key="1">
    <source>
        <dbReference type="ARBA" id="ARBA00001971"/>
    </source>
</evidence>
<name>A0AA38X207_9EURO</name>
<comment type="cofactor">
    <cofactor evidence="1 6">
        <name>heme</name>
        <dbReference type="ChEBI" id="CHEBI:30413"/>
    </cofactor>
</comment>
<evidence type="ECO:0000313" key="8">
    <source>
        <dbReference type="EMBL" id="KAJ9605319.1"/>
    </source>
</evidence>
<gene>
    <name evidence="8" type="ORF">H2200_009976</name>
</gene>
<dbReference type="EMBL" id="JAPDRK010000016">
    <property type="protein sequence ID" value="KAJ9605319.1"/>
    <property type="molecule type" value="Genomic_DNA"/>
</dbReference>
<dbReference type="PRINTS" id="PR00463">
    <property type="entry name" value="EP450I"/>
</dbReference>
<dbReference type="InterPro" id="IPR050121">
    <property type="entry name" value="Cytochrome_P450_monoxygenase"/>
</dbReference>
<dbReference type="Pfam" id="PF00067">
    <property type="entry name" value="p450"/>
    <property type="match status" value="1"/>
</dbReference>
<dbReference type="PANTHER" id="PTHR24305">
    <property type="entry name" value="CYTOCHROME P450"/>
    <property type="match status" value="1"/>
</dbReference>
<dbReference type="Gene3D" id="1.10.630.10">
    <property type="entry name" value="Cytochrome P450"/>
    <property type="match status" value="1"/>
</dbReference>
<keyword evidence="3 6" id="KW-0479">Metal-binding</keyword>
<organism evidence="8 9">
    <name type="scientific">Cladophialophora chaetospira</name>
    <dbReference type="NCBI Taxonomy" id="386627"/>
    <lineage>
        <taxon>Eukaryota</taxon>
        <taxon>Fungi</taxon>
        <taxon>Dikarya</taxon>
        <taxon>Ascomycota</taxon>
        <taxon>Pezizomycotina</taxon>
        <taxon>Eurotiomycetes</taxon>
        <taxon>Chaetothyriomycetidae</taxon>
        <taxon>Chaetothyriales</taxon>
        <taxon>Herpotrichiellaceae</taxon>
        <taxon>Cladophialophora</taxon>
    </lineage>
</organism>
<dbReference type="GO" id="GO:0005506">
    <property type="term" value="F:iron ion binding"/>
    <property type="evidence" value="ECO:0007669"/>
    <property type="project" value="InterPro"/>
</dbReference>
<reference evidence="8" key="1">
    <citation type="submission" date="2022-10" db="EMBL/GenBank/DDBJ databases">
        <title>Culturing micro-colonial fungi from biological soil crusts in the Mojave desert and describing Neophaeococcomyces mojavensis, and introducing the new genera and species Taxawa tesnikishii.</title>
        <authorList>
            <person name="Kurbessoian T."/>
            <person name="Stajich J.E."/>
        </authorList>
    </citation>
    <scope>NUCLEOTIDE SEQUENCE</scope>
    <source>
        <strain evidence="8">TK_41</strain>
    </source>
</reference>
<dbReference type="SUPFAM" id="SSF48264">
    <property type="entry name" value="Cytochrome P450"/>
    <property type="match status" value="1"/>
</dbReference>
<evidence type="ECO:0000313" key="9">
    <source>
        <dbReference type="Proteomes" id="UP001172673"/>
    </source>
</evidence>
<dbReference type="InterPro" id="IPR036396">
    <property type="entry name" value="Cyt_P450_sf"/>
</dbReference>
<keyword evidence="4 7" id="KW-0560">Oxidoreductase</keyword>
<dbReference type="PANTHER" id="PTHR24305:SF166">
    <property type="entry name" value="CYTOCHROME P450 12A4, MITOCHONDRIAL-RELATED"/>
    <property type="match status" value="1"/>
</dbReference>
<comment type="caution">
    <text evidence="8">The sequence shown here is derived from an EMBL/GenBank/DDBJ whole genome shotgun (WGS) entry which is preliminary data.</text>
</comment>
<comment type="similarity">
    <text evidence="2 7">Belongs to the cytochrome P450 family.</text>
</comment>
<dbReference type="GO" id="GO:0020037">
    <property type="term" value="F:heme binding"/>
    <property type="evidence" value="ECO:0007669"/>
    <property type="project" value="InterPro"/>
</dbReference>
<sequence length="516" mass="58533">MHLLSLVVLGQALIITTLVLRAIYRLTLHPLSRFPGPRLAATTNLYAVYYDLISSDSLVKHLKALHDKYGKWQTQLQKTHLIEKGPVVRVRPNELHIFDWEAYRTVFKAGSDFDRAPEFYNAPQVEGSILNIPDGRVAKPHRELFVQAFSKVQINGLEPLIHDKISLFLRRLKEEAALNKSIDLDFALNCLTADVTMNYCYQMSLGLLNTPGFRPSLVVGIHEMGPMVPFFWYFPTIGKVMNKVIFSLLPENVVKTYVPPAAALKDIVNRCGELIESLARAPPDSKKVTTSIFRTALNPNREKGQYIASQKELAADAVLMFLAGTDTTAHALMFGIWEMMKRRELWIRLRDEVASAFSETRRLALIKDLETLPFLRAVVKESLRISLGTSARLHRVVPRQGAVLCGEVIAPGTRVSFSHYVYNNDPAIFLDPYSFKPERWLEADADELEKHMVSFSRGSRNCMGMNLAYAELYTTFAHLAHTFDILNDGTTDEMMDWTDAFTPRLKGHLKVILRPR</sequence>
<accession>A0AA38X207</accession>
<evidence type="ECO:0000256" key="5">
    <source>
        <dbReference type="ARBA" id="ARBA00023004"/>
    </source>
</evidence>